<dbReference type="SUPFAM" id="SSF57850">
    <property type="entry name" value="RING/U-box"/>
    <property type="match status" value="1"/>
</dbReference>
<name>C3XXP8_BRAFL</name>
<feature type="compositionally biased region" description="Low complexity" evidence="5">
    <location>
        <begin position="479"/>
        <end position="491"/>
    </location>
</feature>
<proteinExistence type="predicted"/>
<dbReference type="InterPro" id="IPR013083">
    <property type="entry name" value="Znf_RING/FYVE/PHD"/>
</dbReference>
<dbReference type="PANTHER" id="PTHR25462">
    <property type="entry name" value="BONUS, ISOFORM C-RELATED"/>
    <property type="match status" value="1"/>
</dbReference>
<dbReference type="InterPro" id="IPR017907">
    <property type="entry name" value="Znf_RING_CS"/>
</dbReference>
<evidence type="ECO:0000256" key="5">
    <source>
        <dbReference type="SAM" id="MobiDB-lite"/>
    </source>
</evidence>
<dbReference type="InterPro" id="IPR001841">
    <property type="entry name" value="Znf_RING"/>
</dbReference>
<dbReference type="eggNOG" id="KOG2177">
    <property type="taxonomic scope" value="Eukaryota"/>
</dbReference>
<dbReference type="EMBL" id="GG666471">
    <property type="protein sequence ID" value="EEN67508.1"/>
    <property type="molecule type" value="Genomic_DNA"/>
</dbReference>
<dbReference type="PROSITE" id="PS50119">
    <property type="entry name" value="ZF_BBOX"/>
    <property type="match status" value="1"/>
</dbReference>
<dbReference type="InterPro" id="IPR000315">
    <property type="entry name" value="Znf_B-box"/>
</dbReference>
<dbReference type="Gene3D" id="3.30.40.10">
    <property type="entry name" value="Zinc/RING finger domain, C3HC4 (zinc finger)"/>
    <property type="match status" value="1"/>
</dbReference>
<reference evidence="8" key="1">
    <citation type="journal article" date="2008" name="Nature">
        <title>The amphioxus genome and the evolution of the chordate karyotype.</title>
        <authorList>
            <consortium name="US DOE Joint Genome Institute (JGI-PGF)"/>
            <person name="Putnam N.H."/>
            <person name="Butts T."/>
            <person name="Ferrier D.E.K."/>
            <person name="Furlong R.F."/>
            <person name="Hellsten U."/>
            <person name="Kawashima T."/>
            <person name="Robinson-Rechavi M."/>
            <person name="Shoguchi E."/>
            <person name="Terry A."/>
            <person name="Yu J.-K."/>
            <person name="Benito-Gutierrez E.L."/>
            <person name="Dubchak I."/>
            <person name="Garcia-Fernandez J."/>
            <person name="Gibson-Brown J.J."/>
            <person name="Grigoriev I.V."/>
            <person name="Horton A.C."/>
            <person name="de Jong P.J."/>
            <person name="Jurka J."/>
            <person name="Kapitonov V.V."/>
            <person name="Kohara Y."/>
            <person name="Kuroki Y."/>
            <person name="Lindquist E."/>
            <person name="Lucas S."/>
            <person name="Osoegawa K."/>
            <person name="Pennacchio L.A."/>
            <person name="Salamov A.A."/>
            <person name="Satou Y."/>
            <person name="Sauka-Spengler T."/>
            <person name="Schmutz J."/>
            <person name="Shin-I T."/>
            <person name="Toyoda A."/>
            <person name="Bronner-Fraser M."/>
            <person name="Fujiyama A."/>
            <person name="Holland L.Z."/>
            <person name="Holland P.W.H."/>
            <person name="Satoh N."/>
            <person name="Rokhsar D.S."/>
        </authorList>
    </citation>
    <scope>NUCLEOTIDE SEQUENCE [LARGE SCALE GENOMIC DNA]</scope>
    <source>
        <strain evidence="8">S238N-H82</strain>
        <tissue evidence="8">Testes</tissue>
    </source>
</reference>
<evidence type="ECO:0000256" key="3">
    <source>
        <dbReference type="ARBA" id="ARBA00022833"/>
    </source>
</evidence>
<dbReference type="Pfam" id="PF13445">
    <property type="entry name" value="zf-RING_UBOX"/>
    <property type="match status" value="1"/>
</dbReference>
<evidence type="ECO:0000256" key="2">
    <source>
        <dbReference type="ARBA" id="ARBA00022771"/>
    </source>
</evidence>
<dbReference type="PANTHER" id="PTHR25462:SF229">
    <property type="entry name" value="TRANSCRIPTION INTERMEDIARY FACTOR 1-BETA"/>
    <property type="match status" value="1"/>
</dbReference>
<dbReference type="SMART" id="SM00184">
    <property type="entry name" value="RING"/>
    <property type="match status" value="1"/>
</dbReference>
<dbReference type="CDD" id="cd19757">
    <property type="entry name" value="Bbox1"/>
    <property type="match status" value="1"/>
</dbReference>
<dbReference type="AlphaFoldDB" id="C3XXP8"/>
<dbReference type="InterPro" id="IPR047153">
    <property type="entry name" value="TRIM45/56/19-like"/>
</dbReference>
<dbReference type="PROSITE" id="PS50089">
    <property type="entry name" value="ZF_RING_2"/>
    <property type="match status" value="1"/>
</dbReference>
<feature type="domain" description="RING-type" evidence="6">
    <location>
        <begin position="353"/>
        <end position="393"/>
    </location>
</feature>
<accession>C3XXP8</accession>
<evidence type="ECO:0000259" key="6">
    <source>
        <dbReference type="PROSITE" id="PS50089"/>
    </source>
</evidence>
<sequence length="586" mass="64958">MANEVLIVNCDSTYPLDSVVSLFKGVDKGIPIQQKILPISQLEAVSEEVRQRLLLCGVFVVNAYESRLSINEDKAGIGYAVLYRALLEAAKGNVVVVIGGDDRYKDGEEDRSVLSTWTYHKVAAQFDDTYLDGRRGFVFSWDERHNPVHEEALGGYLRAISSGKSGLEQPFKPTPRSRPLPKPEPISDPSTSTDISKNRAPRTDPKSHPANNVYEDSSLAAQRVPIRDKSETAAKHGRAKPHLPIADVRYTDGEGKRISETLKKQQGDILKANPRRKIKFVGHLVYGKRVPALERGIPVGDIPDFVIEAIKSQSVQMKSASVFVFDDETDRNCHIVQMASGVASQIKEEFLVCQICFEDYDKPKVLPCQHTFCQKCLKEMLAKMGKLTCPNCRLECQLPQNGVEGLPTSFFVNKLRDIIRGSGGVTRARTSPCTCDDKSTTTSCCLDCRKELCAPCSASHRRPTANRRHRVVPKDDASGAAAGHTAPTPAGGHSGQGTNVRQAPVQVLLSSGRHSEIEDFFVRLCSTRYIHPDRVLPILSWLKEQDIMTAQDLHDNWDDVRNMVDMTNAMRQHITEALGEFSKAGH</sequence>
<evidence type="ECO:0008006" key="9">
    <source>
        <dbReference type="Google" id="ProtNLM"/>
    </source>
</evidence>
<evidence type="ECO:0000256" key="4">
    <source>
        <dbReference type="PROSITE-ProRule" id="PRU00024"/>
    </source>
</evidence>
<dbReference type="PROSITE" id="PS00518">
    <property type="entry name" value="ZF_RING_1"/>
    <property type="match status" value="1"/>
</dbReference>
<keyword evidence="2 4" id="KW-0863">Zinc-finger</keyword>
<dbReference type="InParanoid" id="C3XXP8"/>
<keyword evidence="1" id="KW-0479">Metal-binding</keyword>
<evidence type="ECO:0000256" key="1">
    <source>
        <dbReference type="ARBA" id="ARBA00022723"/>
    </source>
</evidence>
<evidence type="ECO:0000313" key="8">
    <source>
        <dbReference type="EMBL" id="EEN67508.1"/>
    </source>
</evidence>
<organism>
    <name type="scientific">Branchiostoma floridae</name>
    <name type="common">Florida lancelet</name>
    <name type="synonym">Amphioxus</name>
    <dbReference type="NCBI Taxonomy" id="7739"/>
    <lineage>
        <taxon>Eukaryota</taxon>
        <taxon>Metazoa</taxon>
        <taxon>Chordata</taxon>
        <taxon>Cephalochordata</taxon>
        <taxon>Leptocardii</taxon>
        <taxon>Amphioxiformes</taxon>
        <taxon>Branchiostomatidae</taxon>
        <taxon>Branchiostoma</taxon>
    </lineage>
</organism>
<dbReference type="InterPro" id="IPR027370">
    <property type="entry name" value="Znf-RING_euk"/>
</dbReference>
<protein>
    <recommendedName>
        <fullName evidence="9">RING-type domain-containing protein</fullName>
    </recommendedName>
</protein>
<feature type="compositionally biased region" description="Pro residues" evidence="5">
    <location>
        <begin position="172"/>
        <end position="186"/>
    </location>
</feature>
<keyword evidence="3" id="KW-0862">Zinc</keyword>
<gene>
    <name evidence="8" type="ORF">BRAFLDRAFT_63867</name>
</gene>
<dbReference type="GO" id="GO:0008270">
    <property type="term" value="F:zinc ion binding"/>
    <property type="evidence" value="ECO:0007669"/>
    <property type="project" value="UniProtKB-KW"/>
</dbReference>
<evidence type="ECO:0000259" key="7">
    <source>
        <dbReference type="PROSITE" id="PS50119"/>
    </source>
</evidence>
<feature type="region of interest" description="Disordered" evidence="5">
    <location>
        <begin position="164"/>
        <end position="225"/>
    </location>
</feature>
<feature type="region of interest" description="Disordered" evidence="5">
    <location>
        <begin position="464"/>
        <end position="498"/>
    </location>
</feature>
<feature type="domain" description="B box-type" evidence="7">
    <location>
        <begin position="428"/>
        <end position="474"/>
    </location>
</feature>